<dbReference type="EC" id="1.2.1.8" evidence="5"/>
<keyword evidence="1 3" id="KW-0560">Oxidoreductase</keyword>
<evidence type="ECO:0000256" key="1">
    <source>
        <dbReference type="ARBA" id="ARBA00023002"/>
    </source>
</evidence>
<gene>
    <name evidence="5" type="primary">betB</name>
    <name evidence="5" type="ORF">AACH11_02060</name>
</gene>
<reference evidence="5 6" key="1">
    <citation type="submission" date="2024-04" db="EMBL/GenBank/DDBJ databases">
        <title>Novel species of the genus Ideonella isolated from streams.</title>
        <authorList>
            <person name="Lu H."/>
        </authorList>
    </citation>
    <scope>NUCLEOTIDE SEQUENCE [LARGE SCALE GENOMIC DNA]</scope>
    <source>
        <strain evidence="5 6">BYS139W</strain>
    </source>
</reference>
<accession>A0ABU9B6W1</accession>
<evidence type="ECO:0000313" key="5">
    <source>
        <dbReference type="EMBL" id="MEK8024752.1"/>
    </source>
</evidence>
<dbReference type="Gene3D" id="3.40.605.10">
    <property type="entry name" value="Aldehyde Dehydrogenase, Chain A, domain 1"/>
    <property type="match status" value="1"/>
</dbReference>
<dbReference type="Proteomes" id="UP001368500">
    <property type="component" value="Unassembled WGS sequence"/>
</dbReference>
<dbReference type="InterPro" id="IPR016161">
    <property type="entry name" value="Ald_DH/histidinol_DH"/>
</dbReference>
<dbReference type="EMBL" id="JBBUTF010000002">
    <property type="protein sequence ID" value="MEK8024752.1"/>
    <property type="molecule type" value="Genomic_DNA"/>
</dbReference>
<dbReference type="PROSITE" id="PS00687">
    <property type="entry name" value="ALDEHYDE_DEHYDR_GLU"/>
    <property type="match status" value="1"/>
</dbReference>
<feature type="active site" evidence="2">
    <location>
        <position position="264"/>
    </location>
</feature>
<evidence type="ECO:0000256" key="3">
    <source>
        <dbReference type="RuleBase" id="RU003345"/>
    </source>
</evidence>
<comment type="similarity">
    <text evidence="3">Belongs to the aldehyde dehydrogenase family.</text>
</comment>
<dbReference type="InterPro" id="IPR016163">
    <property type="entry name" value="Ald_DH_C"/>
</dbReference>
<dbReference type="InterPro" id="IPR015590">
    <property type="entry name" value="Aldehyde_DH_dom"/>
</dbReference>
<dbReference type="InterPro" id="IPR016160">
    <property type="entry name" value="Ald_DH_CS_CYS"/>
</dbReference>
<dbReference type="PANTHER" id="PTHR11699">
    <property type="entry name" value="ALDEHYDE DEHYDROGENASE-RELATED"/>
    <property type="match status" value="1"/>
</dbReference>
<name>A0ABU9B6W1_9BURK</name>
<evidence type="ECO:0000313" key="6">
    <source>
        <dbReference type="Proteomes" id="UP001368500"/>
    </source>
</evidence>
<proteinExistence type="inferred from homology"/>
<comment type="caution">
    <text evidence="5">The sequence shown here is derived from an EMBL/GenBank/DDBJ whole genome shotgun (WGS) entry which is preliminary data.</text>
</comment>
<protein>
    <submittedName>
        <fullName evidence="5">Betaine-aldehyde dehydrogenase</fullName>
        <ecNumber evidence="5">1.2.1.8</ecNumber>
    </submittedName>
</protein>
<dbReference type="InterPro" id="IPR016162">
    <property type="entry name" value="Ald_DH_N"/>
</dbReference>
<evidence type="ECO:0000256" key="2">
    <source>
        <dbReference type="PROSITE-ProRule" id="PRU10007"/>
    </source>
</evidence>
<dbReference type="GO" id="GO:0008802">
    <property type="term" value="F:betaine-aldehyde dehydrogenase (NAD+) activity"/>
    <property type="evidence" value="ECO:0007669"/>
    <property type="project" value="UniProtKB-EC"/>
</dbReference>
<feature type="domain" description="Aldehyde dehydrogenase" evidence="4">
    <location>
        <begin position="43"/>
        <end position="490"/>
    </location>
</feature>
<sequence>MSGALNGVAVGGVASGDDGLPWIDSHIGGQRVRGGGAVWVKQDPARGTPIGRVAAADAADIGTAIAAARDGQARWAALSGAERGRVLQRAAALLRARNDALAALEVADTGKPIQEAAVVDVASGADCIEYYAGLAAQLNGQQLPHPNALIYTRREPLGLCVGIGAWNYPLQIACWKSAPALAAGNAMLFKPSELTPSTAVELAEVYLEAGLPPGVFQVLQGQGPTGEALALHPEVAKVSLTGSVPTGKKVMAAAAGTLKRVTMELGGKSALIVCEDAELEEAVSAAMLANFYTQGEICTNGTRVFVQRALLPRFLARLAERTALLRVGDPADPATEVGAMISAAHGEKVLGLIRRGVEEGATLLCGGGRVDVPGLAGCFVAPTVFTDCRDEMTLVREEIFGPVMSVLAFDDEAEVIRRANATRFGLAAGVFTRDIARGHRMAAALAAGVCWINNYNITPVEMPFGGARESGIGHENGQVALDHYTQLKSVYLELGRVACSYR</sequence>
<keyword evidence="6" id="KW-1185">Reference proteome</keyword>
<dbReference type="SUPFAM" id="SSF53720">
    <property type="entry name" value="ALDH-like"/>
    <property type="match status" value="1"/>
</dbReference>
<dbReference type="Pfam" id="PF00171">
    <property type="entry name" value="Aldedh"/>
    <property type="match status" value="1"/>
</dbReference>
<dbReference type="NCBIfam" id="NF009725">
    <property type="entry name" value="PRK13252.1"/>
    <property type="match status" value="1"/>
</dbReference>
<organism evidence="5 6">
    <name type="scientific">Pseudaquabacterium rugosum</name>
    <dbReference type="NCBI Taxonomy" id="2984194"/>
    <lineage>
        <taxon>Bacteria</taxon>
        <taxon>Pseudomonadati</taxon>
        <taxon>Pseudomonadota</taxon>
        <taxon>Betaproteobacteria</taxon>
        <taxon>Burkholderiales</taxon>
        <taxon>Sphaerotilaceae</taxon>
        <taxon>Pseudaquabacterium</taxon>
    </lineage>
</organism>
<evidence type="ECO:0000259" key="4">
    <source>
        <dbReference type="Pfam" id="PF00171"/>
    </source>
</evidence>
<dbReference type="Gene3D" id="3.40.309.10">
    <property type="entry name" value="Aldehyde Dehydrogenase, Chain A, domain 2"/>
    <property type="match status" value="1"/>
</dbReference>
<dbReference type="PROSITE" id="PS00070">
    <property type="entry name" value="ALDEHYDE_DEHYDR_CYS"/>
    <property type="match status" value="1"/>
</dbReference>
<dbReference type="InterPro" id="IPR029510">
    <property type="entry name" value="Ald_DH_CS_GLU"/>
</dbReference>